<dbReference type="Proteomes" id="UP000585474">
    <property type="component" value="Unassembled WGS sequence"/>
</dbReference>
<sequence length="460" mass="51434">MGVVRRSFDVQVTFCPLTSFGIAADRYPRPNSSEFTPPNLLNSNNLEVTIALARTVPVFGVCLSSFLHYYSQILESILKRERASSLSATAVRLPVPSILVTNDLSPIFTSIRSSEFRLWLPCKLIGLRVLFPKPFYSRDRFEVVRGSDCCPLENKHEVDLAQLLVHDDAALNKFKTDHGIPKDIQIECPRTNEDANLVEGNKDCIPGNHYLHLRNPHQPQTRLITNNPDKELFLNEFVWVSDFNDLFKHCSEKCKKAIQVVNNRLASRKLTNLLAYEPIYRHVILHKADKLSRIRFPALCIEGRAPQCGDFDSEGAKLSLSEVPLLDKCKGKQLARGPSKKAKKKKKETSSALLPFATKDHDNNLALAQAVSLPKDVANLAEEGSEDIRDLLVMASKELLLFQSEAGPRCCCPRTRCQLCCRHVSSGRGGCYPREPRQGPGGAGEGRLRLGLRVGVQPRD</sequence>
<evidence type="ECO:0000313" key="1">
    <source>
        <dbReference type="EMBL" id="GFS40644.1"/>
    </source>
</evidence>
<evidence type="ECO:0000313" key="2">
    <source>
        <dbReference type="Proteomes" id="UP000585474"/>
    </source>
</evidence>
<organism evidence="1 2">
    <name type="scientific">Actinidia rufa</name>
    <dbReference type="NCBI Taxonomy" id="165716"/>
    <lineage>
        <taxon>Eukaryota</taxon>
        <taxon>Viridiplantae</taxon>
        <taxon>Streptophyta</taxon>
        <taxon>Embryophyta</taxon>
        <taxon>Tracheophyta</taxon>
        <taxon>Spermatophyta</taxon>
        <taxon>Magnoliopsida</taxon>
        <taxon>eudicotyledons</taxon>
        <taxon>Gunneridae</taxon>
        <taxon>Pentapetalae</taxon>
        <taxon>asterids</taxon>
        <taxon>Ericales</taxon>
        <taxon>Actinidiaceae</taxon>
        <taxon>Actinidia</taxon>
    </lineage>
</organism>
<dbReference type="EMBL" id="BJWL01000356">
    <property type="protein sequence ID" value="GFS40644.1"/>
    <property type="molecule type" value="Genomic_DNA"/>
</dbReference>
<protein>
    <submittedName>
        <fullName evidence="1">Uncharacterized protein</fullName>
    </submittedName>
</protein>
<comment type="caution">
    <text evidence="1">The sequence shown here is derived from an EMBL/GenBank/DDBJ whole genome shotgun (WGS) entry which is preliminary data.</text>
</comment>
<dbReference type="OrthoDB" id="5980302at2759"/>
<keyword evidence="2" id="KW-1185">Reference proteome</keyword>
<gene>
    <name evidence="1" type="ORF">Acr_00g0069670</name>
</gene>
<dbReference type="AlphaFoldDB" id="A0A7J0DRA8"/>
<reference evidence="2" key="1">
    <citation type="submission" date="2019-07" db="EMBL/GenBank/DDBJ databases">
        <title>De Novo Assembly of kiwifruit Actinidia rufa.</title>
        <authorList>
            <person name="Sugita-Konishi S."/>
            <person name="Sato K."/>
            <person name="Mori E."/>
            <person name="Abe Y."/>
            <person name="Kisaki G."/>
            <person name="Hamano K."/>
            <person name="Suezawa K."/>
            <person name="Otani M."/>
            <person name="Fukuda T."/>
            <person name="Manabe T."/>
            <person name="Gomi K."/>
            <person name="Tabuchi M."/>
            <person name="Akimitsu K."/>
            <person name="Kataoka I."/>
        </authorList>
    </citation>
    <scope>NUCLEOTIDE SEQUENCE [LARGE SCALE GENOMIC DNA]</scope>
    <source>
        <strain evidence="2">cv. Fuchu</strain>
    </source>
</reference>
<name>A0A7J0DRA8_9ERIC</name>
<proteinExistence type="predicted"/>
<accession>A0A7J0DRA8</accession>